<dbReference type="InterPro" id="IPR019197">
    <property type="entry name" value="Biotin-prot_ligase_N"/>
</dbReference>
<evidence type="ECO:0000313" key="3">
    <source>
        <dbReference type="Proteomes" id="UP000825933"/>
    </source>
</evidence>
<dbReference type="PROSITE" id="PS51273">
    <property type="entry name" value="GATASE_TYPE_1"/>
    <property type="match status" value="1"/>
</dbReference>
<sequence>MPGGNSLTYLENDDIDGNSIKLFVQGGKGYLGICAGAYAASNYVDGYYQGWGITSDVNTKNENYEGLLQISTTSTGSKLINGSITNIHMQNGPAMYTNNTQVIMATFADNNTGYQNYAAIVADTFGSGRVILSGPHPETDPQNPQLLTNMLQWISKRI</sequence>
<dbReference type="EMBL" id="JAIOUQ010000007">
    <property type="protein sequence ID" value="MBZ2165771.1"/>
    <property type="molecule type" value="Genomic_DNA"/>
</dbReference>
<dbReference type="RefSeq" id="WP_223791358.1">
    <property type="nucleotide sequence ID" value="NZ_JAIOUQ010000007.1"/>
</dbReference>
<dbReference type="SUPFAM" id="SSF52317">
    <property type="entry name" value="Class I glutamine amidotransferase-like"/>
    <property type="match status" value="1"/>
</dbReference>
<dbReference type="AlphaFoldDB" id="A0A8T5V1P3"/>
<comment type="caution">
    <text evidence="2">The sequence shown here is derived from an EMBL/GenBank/DDBJ whole genome shotgun (WGS) entry which is preliminary data.</text>
</comment>
<evidence type="ECO:0000259" key="1">
    <source>
        <dbReference type="Pfam" id="PF09825"/>
    </source>
</evidence>
<evidence type="ECO:0000313" key="2">
    <source>
        <dbReference type="EMBL" id="MBZ2165771.1"/>
    </source>
</evidence>
<gene>
    <name evidence="2" type="ORF">K8N75_06935</name>
</gene>
<accession>A0A8T5V1P3</accession>
<proteinExistence type="predicted"/>
<dbReference type="Proteomes" id="UP000825933">
    <property type="component" value="Unassembled WGS sequence"/>
</dbReference>
<keyword evidence="3" id="KW-1185">Reference proteome</keyword>
<feature type="domain" description="Biotin-protein ligase N-terminal" evidence="1">
    <location>
        <begin position="1"/>
        <end position="45"/>
    </location>
</feature>
<feature type="domain" description="Biotin-protein ligase N-terminal" evidence="1">
    <location>
        <begin position="96"/>
        <end position="143"/>
    </location>
</feature>
<organism evidence="2 3">
    <name type="scientific">Methanobacterium spitsbergense</name>
    <dbReference type="NCBI Taxonomy" id="2874285"/>
    <lineage>
        <taxon>Archaea</taxon>
        <taxon>Methanobacteriati</taxon>
        <taxon>Methanobacteriota</taxon>
        <taxon>Methanomada group</taxon>
        <taxon>Methanobacteria</taxon>
        <taxon>Methanobacteriales</taxon>
        <taxon>Methanobacteriaceae</taxon>
        <taxon>Methanobacterium</taxon>
    </lineage>
</organism>
<dbReference type="Pfam" id="PF09825">
    <property type="entry name" value="BPL_N"/>
    <property type="match status" value="2"/>
</dbReference>
<name>A0A8T5V1P3_9EURY</name>
<dbReference type="Gene3D" id="3.40.50.880">
    <property type="match status" value="1"/>
</dbReference>
<dbReference type="InterPro" id="IPR029062">
    <property type="entry name" value="Class_I_gatase-like"/>
</dbReference>
<protein>
    <recommendedName>
        <fullName evidence="1">Biotin-protein ligase N-terminal domain-containing protein</fullName>
    </recommendedName>
</protein>
<reference evidence="3" key="1">
    <citation type="journal article" date="2022" name="Microbiol. Resour. Announc.">
        <title>Draft Genome Sequence of a Methanogenic Archaeon from West Spitsbergen Permafrost.</title>
        <authorList>
            <person name="Trubitsyn V."/>
            <person name="Rivkina E."/>
            <person name="Shcherbakova V."/>
        </authorList>
    </citation>
    <scope>NUCLEOTIDE SEQUENCE [LARGE SCALE GENOMIC DNA]</scope>
    <source>
        <strain evidence="3">VT</strain>
    </source>
</reference>